<sequence length="64" mass="7101">MSYAGSTGACGCTKPGGAAFPENSKVGRLYCIQLVINIRLRISSMYAQQKWNENEAKEFDFHVI</sequence>
<name>A0A512RNZ8_9BACT</name>
<reference evidence="1 2" key="1">
    <citation type="submission" date="2019-07" db="EMBL/GenBank/DDBJ databases">
        <title>Whole genome shotgun sequence of Chitinophaga cymbidii NBRC 109752.</title>
        <authorList>
            <person name="Hosoyama A."/>
            <person name="Uohara A."/>
            <person name="Ohji S."/>
            <person name="Ichikawa N."/>
        </authorList>
    </citation>
    <scope>NUCLEOTIDE SEQUENCE [LARGE SCALE GENOMIC DNA]</scope>
    <source>
        <strain evidence="1 2">NBRC 109752</strain>
    </source>
</reference>
<keyword evidence="2" id="KW-1185">Reference proteome</keyword>
<evidence type="ECO:0000313" key="2">
    <source>
        <dbReference type="Proteomes" id="UP000321436"/>
    </source>
</evidence>
<comment type="caution">
    <text evidence="1">The sequence shown here is derived from an EMBL/GenBank/DDBJ whole genome shotgun (WGS) entry which is preliminary data.</text>
</comment>
<protein>
    <submittedName>
        <fullName evidence="1">Uncharacterized protein</fullName>
    </submittedName>
</protein>
<dbReference type="EMBL" id="BKAU01000004">
    <property type="protein sequence ID" value="GEP97430.1"/>
    <property type="molecule type" value="Genomic_DNA"/>
</dbReference>
<evidence type="ECO:0000313" key="1">
    <source>
        <dbReference type="EMBL" id="GEP97430.1"/>
    </source>
</evidence>
<accession>A0A512RNZ8</accession>
<dbReference type="AlphaFoldDB" id="A0A512RNZ8"/>
<dbReference type="Proteomes" id="UP000321436">
    <property type="component" value="Unassembled WGS sequence"/>
</dbReference>
<proteinExistence type="predicted"/>
<organism evidence="1 2">
    <name type="scientific">Chitinophaga cymbidii</name>
    <dbReference type="NCBI Taxonomy" id="1096750"/>
    <lineage>
        <taxon>Bacteria</taxon>
        <taxon>Pseudomonadati</taxon>
        <taxon>Bacteroidota</taxon>
        <taxon>Chitinophagia</taxon>
        <taxon>Chitinophagales</taxon>
        <taxon>Chitinophagaceae</taxon>
        <taxon>Chitinophaga</taxon>
    </lineage>
</organism>
<gene>
    <name evidence="1" type="ORF">CCY01nite_36900</name>
</gene>